<comment type="caution">
    <text evidence="1">The sequence shown here is derived from an EMBL/GenBank/DDBJ whole genome shotgun (WGS) entry which is preliminary data.</text>
</comment>
<organism evidence="1 2">
    <name type="scientific">Cordyceps javanica</name>
    <dbReference type="NCBI Taxonomy" id="43265"/>
    <lineage>
        <taxon>Eukaryota</taxon>
        <taxon>Fungi</taxon>
        <taxon>Dikarya</taxon>
        <taxon>Ascomycota</taxon>
        <taxon>Pezizomycotina</taxon>
        <taxon>Sordariomycetes</taxon>
        <taxon>Hypocreomycetidae</taxon>
        <taxon>Hypocreales</taxon>
        <taxon>Cordycipitaceae</taxon>
        <taxon>Cordyceps</taxon>
    </lineage>
</organism>
<dbReference type="AlphaFoldDB" id="A0A545V9I7"/>
<evidence type="ECO:0000313" key="2">
    <source>
        <dbReference type="Proteomes" id="UP000315783"/>
    </source>
</evidence>
<evidence type="ECO:0000313" key="1">
    <source>
        <dbReference type="EMBL" id="TQV98383.1"/>
    </source>
</evidence>
<proteinExistence type="predicted"/>
<protein>
    <submittedName>
        <fullName evidence="1">Uncharacterized protein</fullName>
    </submittedName>
</protein>
<dbReference type="EMBL" id="SPUK01000003">
    <property type="protein sequence ID" value="TQV98383.1"/>
    <property type="molecule type" value="Genomic_DNA"/>
</dbReference>
<sequence length="216" mass="23802">MNMWPGTPKYACSTTTGTRVLLPLLQTRACLAVRKPQFLRTQDETLGVSYMDKENGHDPRMHEPSAVLLHVCMYERHPAFAAAKDGLSAQREGYDGNIQCAVRVPDSSFFSVRTAMGIAQAGSPLCTLSTLTKAEKKKSRRTPARVASSPMTFLQPWVQRVSTENGTNPAHHVWVARSENLPRCFGRHVSLVVGSMARRDSLFSHHTPPVAESGTV</sequence>
<gene>
    <name evidence="1" type="ORF">IF1G_02463</name>
</gene>
<accession>A0A545V9I7</accession>
<keyword evidence="2" id="KW-1185">Reference proteome</keyword>
<name>A0A545V9I7_9HYPO</name>
<dbReference type="Proteomes" id="UP000315783">
    <property type="component" value="Unassembled WGS sequence"/>
</dbReference>
<reference evidence="1 2" key="1">
    <citation type="journal article" date="2019" name="Appl. Microbiol. Biotechnol.">
        <title>Genome sequence of Isaria javanica and comparative genome analysis insights into family S53 peptidase evolution in fungal entomopathogens.</title>
        <authorList>
            <person name="Lin R."/>
            <person name="Zhang X."/>
            <person name="Xin B."/>
            <person name="Zou M."/>
            <person name="Gao Y."/>
            <person name="Qin F."/>
            <person name="Hu Q."/>
            <person name="Xie B."/>
            <person name="Cheng X."/>
        </authorList>
    </citation>
    <scope>NUCLEOTIDE SEQUENCE [LARGE SCALE GENOMIC DNA]</scope>
    <source>
        <strain evidence="1 2">IJ1G</strain>
    </source>
</reference>